<dbReference type="OrthoDB" id="6777793at2759"/>
<dbReference type="EMBL" id="BGPR01007589">
    <property type="protein sequence ID" value="GBN28054.1"/>
    <property type="molecule type" value="Genomic_DNA"/>
</dbReference>
<feature type="signal peptide" evidence="1">
    <location>
        <begin position="1"/>
        <end position="20"/>
    </location>
</feature>
<evidence type="ECO:0008006" key="4">
    <source>
        <dbReference type="Google" id="ProtNLM"/>
    </source>
</evidence>
<keyword evidence="1" id="KW-0732">Signal</keyword>
<comment type="caution">
    <text evidence="2">The sequence shown here is derived from an EMBL/GenBank/DDBJ whole genome shotgun (WGS) entry which is preliminary data.</text>
</comment>
<reference evidence="2 3" key="1">
    <citation type="journal article" date="2019" name="Sci. Rep.">
        <title>Orb-weaving spider Araneus ventricosus genome elucidates the spidroin gene catalogue.</title>
        <authorList>
            <person name="Kono N."/>
            <person name="Nakamura H."/>
            <person name="Ohtoshi R."/>
            <person name="Moran D.A.P."/>
            <person name="Shinohara A."/>
            <person name="Yoshida Y."/>
            <person name="Fujiwara M."/>
            <person name="Mori M."/>
            <person name="Tomita M."/>
            <person name="Arakawa K."/>
        </authorList>
    </citation>
    <scope>NUCLEOTIDE SEQUENCE [LARGE SCALE GENOMIC DNA]</scope>
</reference>
<organism evidence="2 3">
    <name type="scientific">Araneus ventricosus</name>
    <name type="common">Orbweaver spider</name>
    <name type="synonym">Epeira ventricosa</name>
    <dbReference type="NCBI Taxonomy" id="182803"/>
    <lineage>
        <taxon>Eukaryota</taxon>
        <taxon>Metazoa</taxon>
        <taxon>Ecdysozoa</taxon>
        <taxon>Arthropoda</taxon>
        <taxon>Chelicerata</taxon>
        <taxon>Arachnida</taxon>
        <taxon>Araneae</taxon>
        <taxon>Araneomorphae</taxon>
        <taxon>Entelegynae</taxon>
        <taxon>Araneoidea</taxon>
        <taxon>Araneidae</taxon>
        <taxon>Araneus</taxon>
    </lineage>
</organism>
<evidence type="ECO:0000313" key="2">
    <source>
        <dbReference type="EMBL" id="GBN28054.1"/>
    </source>
</evidence>
<sequence length="171" mass="19770">MKIILCIASLLNLFVLHGLCNVLQSFDEDDMISCHFHFMCDLNETQKMRQMVEECSDQLQVIIWESMKEVFGLEGLYLPAESFDLYAETFCNQTDEGRMENFCGESFCTTEQYADARLSRVTRNNNDCKKFEDWFICQNPSLVGEYVMSLSTAVVGDEKNKLSSARPNWTF</sequence>
<name>A0A4Y2MNT3_ARAVE</name>
<proteinExistence type="predicted"/>
<gene>
    <name evidence="2" type="ORF">AVEN_215597_1</name>
</gene>
<feature type="chain" id="PRO_5021300940" description="DUF19 domain-containing protein" evidence="1">
    <location>
        <begin position="21"/>
        <end position="171"/>
    </location>
</feature>
<accession>A0A4Y2MNT3</accession>
<protein>
    <recommendedName>
        <fullName evidence="4">DUF19 domain-containing protein</fullName>
    </recommendedName>
</protein>
<dbReference type="AlphaFoldDB" id="A0A4Y2MNT3"/>
<keyword evidence="3" id="KW-1185">Reference proteome</keyword>
<evidence type="ECO:0000256" key="1">
    <source>
        <dbReference type="SAM" id="SignalP"/>
    </source>
</evidence>
<evidence type="ECO:0000313" key="3">
    <source>
        <dbReference type="Proteomes" id="UP000499080"/>
    </source>
</evidence>
<dbReference type="Proteomes" id="UP000499080">
    <property type="component" value="Unassembled WGS sequence"/>
</dbReference>